<gene>
    <name evidence="7" type="ORF">SAMN05444398_101949</name>
</gene>
<dbReference type="Pfam" id="PF00535">
    <property type="entry name" value="Glycos_transf_2"/>
    <property type="match status" value="1"/>
</dbReference>
<comment type="subcellular location">
    <subcellularLocation>
        <location evidence="1">Cell membrane</location>
    </subcellularLocation>
</comment>
<evidence type="ECO:0000313" key="7">
    <source>
        <dbReference type="EMBL" id="SHL19735.1"/>
    </source>
</evidence>
<feature type="domain" description="Glycosyltransferase 2-like" evidence="6">
    <location>
        <begin position="6"/>
        <end position="108"/>
    </location>
</feature>
<name>A0A1M6YNR9_9RHOB</name>
<dbReference type="RefSeq" id="WP_073033278.1">
    <property type="nucleotide sequence ID" value="NZ_BMLR01000001.1"/>
</dbReference>
<evidence type="ECO:0000313" key="8">
    <source>
        <dbReference type="Proteomes" id="UP000183974"/>
    </source>
</evidence>
<evidence type="ECO:0000256" key="2">
    <source>
        <dbReference type="ARBA" id="ARBA00022475"/>
    </source>
</evidence>
<keyword evidence="3" id="KW-0328">Glycosyltransferase</keyword>
<sequence length="222" mass="24360">MRAKLSVIIPTLNAADDLARSLPALAQGIQAGLIRELVMSDGGSQDATLTIAEEAGAILVQGAPSRGGQLRRGAQEAKGEWLLFLHADTILPPDWPDTVQAQIAGGRPACFRLRFDAKGIAPLLVAGWANLRTRRFHLPYGDQGLLISRQDYDSVGGYRDIPLMEDVAMARALGRLHVMPATVTTSAEKYRRDGWMRRGVRNLSLLLRYFSGVSPERLARRY</sequence>
<dbReference type="OrthoDB" id="5291101at2"/>
<dbReference type="NCBIfam" id="TIGR04283">
    <property type="entry name" value="glyco_like_mftF"/>
    <property type="match status" value="1"/>
</dbReference>
<keyword evidence="4 7" id="KW-0808">Transferase</keyword>
<dbReference type="STRING" id="337701.SAMN05444398_101949"/>
<dbReference type="GO" id="GO:0016757">
    <property type="term" value="F:glycosyltransferase activity"/>
    <property type="evidence" value="ECO:0007669"/>
    <property type="project" value="UniProtKB-KW"/>
</dbReference>
<dbReference type="AlphaFoldDB" id="A0A1M6YNR9"/>
<organism evidence="7 8">
    <name type="scientific">Roseovarius pacificus</name>
    <dbReference type="NCBI Taxonomy" id="337701"/>
    <lineage>
        <taxon>Bacteria</taxon>
        <taxon>Pseudomonadati</taxon>
        <taxon>Pseudomonadota</taxon>
        <taxon>Alphaproteobacteria</taxon>
        <taxon>Rhodobacterales</taxon>
        <taxon>Roseobacteraceae</taxon>
        <taxon>Roseovarius</taxon>
    </lineage>
</organism>
<dbReference type="PANTHER" id="PTHR43646">
    <property type="entry name" value="GLYCOSYLTRANSFERASE"/>
    <property type="match status" value="1"/>
</dbReference>
<keyword evidence="8" id="KW-1185">Reference proteome</keyword>
<proteinExistence type="predicted"/>
<dbReference type="Proteomes" id="UP000183974">
    <property type="component" value="Unassembled WGS sequence"/>
</dbReference>
<keyword evidence="2" id="KW-1003">Cell membrane</keyword>
<evidence type="ECO:0000256" key="3">
    <source>
        <dbReference type="ARBA" id="ARBA00022676"/>
    </source>
</evidence>
<reference evidence="7 8" key="1">
    <citation type="submission" date="2016-11" db="EMBL/GenBank/DDBJ databases">
        <authorList>
            <person name="Jaros S."/>
            <person name="Januszkiewicz K."/>
            <person name="Wedrychowicz H."/>
        </authorList>
    </citation>
    <scope>NUCLEOTIDE SEQUENCE [LARGE SCALE GENOMIC DNA]</scope>
    <source>
        <strain evidence="7 8">DSM 29589</strain>
    </source>
</reference>
<dbReference type="PANTHER" id="PTHR43646:SF2">
    <property type="entry name" value="GLYCOSYLTRANSFERASE 2-LIKE DOMAIN-CONTAINING PROTEIN"/>
    <property type="match status" value="1"/>
</dbReference>
<dbReference type="GO" id="GO:0005886">
    <property type="term" value="C:plasma membrane"/>
    <property type="evidence" value="ECO:0007669"/>
    <property type="project" value="UniProtKB-SubCell"/>
</dbReference>
<dbReference type="InterPro" id="IPR029044">
    <property type="entry name" value="Nucleotide-diphossugar_trans"/>
</dbReference>
<dbReference type="CDD" id="cd02522">
    <property type="entry name" value="GT_2_like_a"/>
    <property type="match status" value="1"/>
</dbReference>
<accession>A0A1M6YNR9</accession>
<evidence type="ECO:0000256" key="4">
    <source>
        <dbReference type="ARBA" id="ARBA00022679"/>
    </source>
</evidence>
<evidence type="ECO:0000256" key="5">
    <source>
        <dbReference type="ARBA" id="ARBA00023136"/>
    </source>
</evidence>
<dbReference type="InterPro" id="IPR026461">
    <property type="entry name" value="Trfase_2_rSAM/seldom_assoc"/>
</dbReference>
<evidence type="ECO:0000259" key="6">
    <source>
        <dbReference type="Pfam" id="PF00535"/>
    </source>
</evidence>
<protein>
    <submittedName>
        <fullName evidence="7">Transferase 2, rSAM/selenodomain-associated</fullName>
    </submittedName>
</protein>
<dbReference type="InterPro" id="IPR001173">
    <property type="entry name" value="Glyco_trans_2-like"/>
</dbReference>
<keyword evidence="5" id="KW-0472">Membrane</keyword>
<dbReference type="EMBL" id="FRBR01000001">
    <property type="protein sequence ID" value="SHL19735.1"/>
    <property type="molecule type" value="Genomic_DNA"/>
</dbReference>
<evidence type="ECO:0000256" key="1">
    <source>
        <dbReference type="ARBA" id="ARBA00004236"/>
    </source>
</evidence>
<dbReference type="SUPFAM" id="SSF53448">
    <property type="entry name" value="Nucleotide-diphospho-sugar transferases"/>
    <property type="match status" value="1"/>
</dbReference>
<dbReference type="Gene3D" id="3.90.550.10">
    <property type="entry name" value="Spore Coat Polysaccharide Biosynthesis Protein SpsA, Chain A"/>
    <property type="match status" value="1"/>
</dbReference>